<evidence type="ECO:0000259" key="1">
    <source>
        <dbReference type="Pfam" id="PF20251"/>
    </source>
</evidence>
<feature type="domain" description="Bacterial Ig-like" evidence="1">
    <location>
        <begin position="15"/>
        <end position="119"/>
    </location>
</feature>
<proteinExistence type="predicted"/>
<accession>H3SJF5</accession>
<sequence>MTDTLLVPLFVPPNEVNARLAVNSPPEGSHRTALTLYNAGPADLQLGYGYDLYRAENENWVPVPFTQAVPAVGIHIEPGGTFDETITLPRGLESGRYRVVKRFSAFLSDKVVDLAADFEIQ</sequence>
<name>H3SJF5_9BACL</name>
<dbReference type="PATRIC" id="fig|1131935.3.peg.3821"/>
<organism evidence="2 3">
    <name type="scientific">Paenibacillus dendritiformis C454</name>
    <dbReference type="NCBI Taxonomy" id="1131935"/>
    <lineage>
        <taxon>Bacteria</taxon>
        <taxon>Bacillati</taxon>
        <taxon>Bacillota</taxon>
        <taxon>Bacilli</taxon>
        <taxon>Bacillales</taxon>
        <taxon>Paenibacillaceae</taxon>
        <taxon>Paenibacillus</taxon>
    </lineage>
</organism>
<dbReference type="Proteomes" id="UP000003900">
    <property type="component" value="Unassembled WGS sequence"/>
</dbReference>
<evidence type="ECO:0000313" key="3">
    <source>
        <dbReference type="Proteomes" id="UP000003900"/>
    </source>
</evidence>
<evidence type="ECO:0000313" key="2">
    <source>
        <dbReference type="EMBL" id="EHQ60797.1"/>
    </source>
</evidence>
<dbReference type="STRING" id="1131935.PDENDC454_18413"/>
<dbReference type="Pfam" id="PF20251">
    <property type="entry name" value="Big_14"/>
    <property type="match status" value="1"/>
</dbReference>
<dbReference type="AlphaFoldDB" id="H3SJF5"/>
<dbReference type="OrthoDB" id="2562240at2"/>
<dbReference type="EMBL" id="AHKH01000056">
    <property type="protein sequence ID" value="EHQ60797.1"/>
    <property type="molecule type" value="Genomic_DNA"/>
</dbReference>
<reference evidence="2 3" key="1">
    <citation type="journal article" date="2012" name="J. Bacteriol.">
        <title>Genome Sequence of the Pattern-Forming Social Bacterium Paenibacillus dendritiformis C454 Chiral Morphotype.</title>
        <authorList>
            <person name="Sirota-Madi A."/>
            <person name="Olender T."/>
            <person name="Helman Y."/>
            <person name="Brainis I."/>
            <person name="Finkelshtein A."/>
            <person name="Roth D."/>
            <person name="Hagai E."/>
            <person name="Leshkowitz D."/>
            <person name="Brodsky L."/>
            <person name="Galatenko V."/>
            <person name="Nikolaev V."/>
            <person name="Gutnick D.L."/>
            <person name="Lancet D."/>
            <person name="Ben-Jacob E."/>
        </authorList>
    </citation>
    <scope>NUCLEOTIDE SEQUENCE [LARGE SCALE GENOMIC DNA]</scope>
    <source>
        <strain evidence="2 3">C454</strain>
    </source>
</reference>
<gene>
    <name evidence="2" type="ORF">PDENDC454_18413</name>
</gene>
<dbReference type="RefSeq" id="WP_006678169.1">
    <property type="nucleotide sequence ID" value="NZ_AHKH01000056.1"/>
</dbReference>
<protein>
    <recommendedName>
        <fullName evidence="1">Bacterial Ig-like domain-containing protein</fullName>
    </recommendedName>
</protein>
<comment type="caution">
    <text evidence="2">The sequence shown here is derived from an EMBL/GenBank/DDBJ whole genome shotgun (WGS) entry which is preliminary data.</text>
</comment>
<dbReference type="InterPro" id="IPR046878">
    <property type="entry name" value="Big_14"/>
</dbReference>
<keyword evidence="3" id="KW-1185">Reference proteome</keyword>